<feature type="chain" id="PRO_5035247704" description="Peptidase M12A domain-containing protein" evidence="7">
    <location>
        <begin position="22"/>
        <end position="283"/>
    </location>
</feature>
<dbReference type="PROSITE" id="PS51864">
    <property type="entry name" value="ASTACIN"/>
    <property type="match status" value="1"/>
</dbReference>
<keyword evidence="3 6" id="KW-0378">Hydrolase</keyword>
<dbReference type="PANTHER" id="PTHR10127:SF780">
    <property type="entry name" value="METALLOENDOPEPTIDASE"/>
    <property type="match status" value="1"/>
</dbReference>
<feature type="active site" evidence="6">
    <location>
        <position position="179"/>
    </location>
</feature>
<keyword evidence="10" id="KW-1185">Reference proteome</keyword>
<dbReference type="CDD" id="cd04280">
    <property type="entry name" value="ZnMc_astacin_like"/>
    <property type="match status" value="1"/>
</dbReference>
<dbReference type="GO" id="GO:0006508">
    <property type="term" value="P:proteolysis"/>
    <property type="evidence" value="ECO:0007669"/>
    <property type="project" value="UniProtKB-KW"/>
</dbReference>
<dbReference type="InterPro" id="IPR006026">
    <property type="entry name" value="Peptidase_Metallo"/>
</dbReference>
<feature type="binding site" evidence="6">
    <location>
        <position position="178"/>
    </location>
    <ligand>
        <name>Zn(2+)</name>
        <dbReference type="ChEBI" id="CHEBI:29105"/>
        <note>catalytic</note>
    </ligand>
</feature>
<dbReference type="PANTHER" id="PTHR10127">
    <property type="entry name" value="DISCOIDIN, CUB, EGF, LAMININ , AND ZINC METALLOPROTEASE DOMAIN CONTAINING"/>
    <property type="match status" value="1"/>
</dbReference>
<evidence type="ECO:0000256" key="7">
    <source>
        <dbReference type="SAM" id="SignalP"/>
    </source>
</evidence>
<keyword evidence="7" id="KW-0732">Signal</keyword>
<dbReference type="AlphaFoldDB" id="A0A8J2NYU1"/>
<feature type="domain" description="Peptidase M12A" evidence="8">
    <location>
        <begin position="79"/>
        <end position="280"/>
    </location>
</feature>
<dbReference type="EMBL" id="CAJVCH010218336">
    <property type="protein sequence ID" value="CAG7731718.1"/>
    <property type="molecule type" value="Genomic_DNA"/>
</dbReference>
<evidence type="ECO:0000259" key="8">
    <source>
        <dbReference type="PROSITE" id="PS51864"/>
    </source>
</evidence>
<gene>
    <name evidence="9" type="ORF">AFUS01_LOCUS20292</name>
</gene>
<dbReference type="OrthoDB" id="291007at2759"/>
<keyword evidence="4 6" id="KW-0862">Zinc</keyword>
<dbReference type="GO" id="GO:0008270">
    <property type="term" value="F:zinc ion binding"/>
    <property type="evidence" value="ECO:0007669"/>
    <property type="project" value="UniProtKB-UniRule"/>
</dbReference>
<organism evidence="9 10">
    <name type="scientific">Allacma fusca</name>
    <dbReference type="NCBI Taxonomy" id="39272"/>
    <lineage>
        <taxon>Eukaryota</taxon>
        <taxon>Metazoa</taxon>
        <taxon>Ecdysozoa</taxon>
        <taxon>Arthropoda</taxon>
        <taxon>Hexapoda</taxon>
        <taxon>Collembola</taxon>
        <taxon>Symphypleona</taxon>
        <taxon>Sminthuridae</taxon>
        <taxon>Allacma</taxon>
    </lineage>
</organism>
<accession>A0A8J2NYU1</accession>
<keyword evidence="2 6" id="KW-0479">Metal-binding</keyword>
<keyword evidence="5 6" id="KW-0482">Metalloprotease</keyword>
<name>A0A8J2NYU1_9HEXA</name>
<reference evidence="9" key="1">
    <citation type="submission" date="2021-06" db="EMBL/GenBank/DDBJ databases">
        <authorList>
            <person name="Hodson N. C."/>
            <person name="Mongue J. A."/>
            <person name="Jaron S. K."/>
        </authorList>
    </citation>
    <scope>NUCLEOTIDE SEQUENCE</scope>
</reference>
<evidence type="ECO:0000256" key="1">
    <source>
        <dbReference type="ARBA" id="ARBA00022670"/>
    </source>
</evidence>
<evidence type="ECO:0000256" key="3">
    <source>
        <dbReference type="ARBA" id="ARBA00022801"/>
    </source>
</evidence>
<evidence type="ECO:0000313" key="9">
    <source>
        <dbReference type="EMBL" id="CAG7731718.1"/>
    </source>
</evidence>
<keyword evidence="1 6" id="KW-0645">Protease</keyword>
<comment type="caution">
    <text evidence="6">Lacks conserved residue(s) required for the propagation of feature annotation.</text>
</comment>
<evidence type="ECO:0000256" key="6">
    <source>
        <dbReference type="PROSITE-ProRule" id="PRU01211"/>
    </source>
</evidence>
<proteinExistence type="predicted"/>
<feature type="signal peptide" evidence="7">
    <location>
        <begin position="1"/>
        <end position="21"/>
    </location>
</feature>
<evidence type="ECO:0000313" key="10">
    <source>
        <dbReference type="Proteomes" id="UP000708208"/>
    </source>
</evidence>
<feature type="binding site" evidence="6">
    <location>
        <position position="182"/>
    </location>
    <ligand>
        <name>Zn(2+)</name>
        <dbReference type="ChEBI" id="CHEBI:29105"/>
        <note>catalytic</note>
    </ligand>
</feature>
<dbReference type="InterPro" id="IPR001506">
    <property type="entry name" value="Peptidase_M12A"/>
</dbReference>
<dbReference type="Proteomes" id="UP000708208">
    <property type="component" value="Unassembled WGS sequence"/>
</dbReference>
<comment type="cofactor">
    <cofactor evidence="6">
        <name>Zn(2+)</name>
        <dbReference type="ChEBI" id="CHEBI:29105"/>
    </cofactor>
    <text evidence="6">Binds 1 zinc ion per subunit.</text>
</comment>
<dbReference type="SMART" id="SM00235">
    <property type="entry name" value="ZnMc"/>
    <property type="match status" value="1"/>
</dbReference>
<dbReference type="GO" id="GO:0004222">
    <property type="term" value="F:metalloendopeptidase activity"/>
    <property type="evidence" value="ECO:0007669"/>
    <property type="project" value="UniProtKB-UniRule"/>
</dbReference>
<dbReference type="Pfam" id="PF01400">
    <property type="entry name" value="Astacin"/>
    <property type="match status" value="1"/>
</dbReference>
<evidence type="ECO:0000256" key="2">
    <source>
        <dbReference type="ARBA" id="ARBA00022723"/>
    </source>
</evidence>
<feature type="binding site" evidence="6">
    <location>
        <position position="188"/>
    </location>
    <ligand>
        <name>Zn(2+)</name>
        <dbReference type="ChEBI" id="CHEBI:29105"/>
        <note>catalytic</note>
    </ligand>
</feature>
<dbReference type="InterPro" id="IPR034035">
    <property type="entry name" value="Astacin-like_dom"/>
</dbReference>
<protein>
    <recommendedName>
        <fullName evidence="8">Peptidase M12A domain-containing protein</fullName>
    </recommendedName>
</protein>
<evidence type="ECO:0000256" key="4">
    <source>
        <dbReference type="ARBA" id="ARBA00022833"/>
    </source>
</evidence>
<comment type="caution">
    <text evidence="9">The sequence shown here is derived from an EMBL/GenBank/DDBJ whole genome shotgun (WGS) entry which is preliminary data.</text>
</comment>
<evidence type="ECO:0000256" key="5">
    <source>
        <dbReference type="ARBA" id="ARBA00023049"/>
    </source>
</evidence>
<sequence>MAKIIFSVALIPIVLVYIADSRTCKNVGDKCKSNEDCTTGNCQERRCEYSPDTRTNVLKASQHLRLGDMKRQPDVNTRSGILPESYRWPYGTMPYELDPAFSSSELDLIFKSFRAIEKRTCVDFVERRKEKDWVYYERSKDKGCASDVGKQGGRQILNLSGADVEGGSDCFHESIIVHETLHALGFHHEQNRHDRDEYVSINWDNIACPEQFNFYKDNLTSATTFGVPYDYVSIMHYEGNEGGIDPKLPTIIPKLAGIKVGGNRLSELDIVRINRMYKCIPPQ</sequence>